<feature type="transmembrane region" description="Helical" evidence="1">
    <location>
        <begin position="7"/>
        <end position="28"/>
    </location>
</feature>
<keyword evidence="1" id="KW-1133">Transmembrane helix</keyword>
<evidence type="ECO:0000313" key="2">
    <source>
        <dbReference type="EMBL" id="CAA9231481.1"/>
    </source>
</evidence>
<keyword evidence="1" id="KW-0812">Transmembrane</keyword>
<reference evidence="2" key="1">
    <citation type="submission" date="2020-02" db="EMBL/GenBank/DDBJ databases">
        <authorList>
            <person name="Meier V. D."/>
        </authorList>
    </citation>
    <scope>NUCLEOTIDE SEQUENCE</scope>
    <source>
        <strain evidence="2">AVDCRST_MAG04</strain>
    </source>
</reference>
<proteinExistence type="predicted"/>
<sequence>MPSPEKLGRIVLLLAALAAVIQIVRLLLV</sequence>
<protein>
    <submittedName>
        <fullName evidence="2">Uncharacterized protein</fullName>
    </submittedName>
</protein>
<dbReference type="AlphaFoldDB" id="A0A6J4HS66"/>
<organism evidence="2">
    <name type="scientific">uncultured Acetobacteraceae bacterium</name>
    <dbReference type="NCBI Taxonomy" id="169975"/>
    <lineage>
        <taxon>Bacteria</taxon>
        <taxon>Pseudomonadati</taxon>
        <taxon>Pseudomonadota</taxon>
        <taxon>Alphaproteobacteria</taxon>
        <taxon>Acetobacterales</taxon>
        <taxon>Acetobacteraceae</taxon>
        <taxon>environmental samples</taxon>
    </lineage>
</organism>
<evidence type="ECO:0000256" key="1">
    <source>
        <dbReference type="SAM" id="Phobius"/>
    </source>
</evidence>
<name>A0A6J4HS66_9PROT</name>
<dbReference type="EMBL" id="CADCTL010000083">
    <property type="protein sequence ID" value="CAA9231481.1"/>
    <property type="molecule type" value="Genomic_DNA"/>
</dbReference>
<gene>
    <name evidence="2" type="ORF">AVDCRST_MAG04-1144</name>
</gene>
<keyword evidence="1" id="KW-0472">Membrane</keyword>
<accession>A0A6J4HS66</accession>